<dbReference type="STRING" id="551996.SAMN05192573_106206"/>
<dbReference type="EMBL" id="FNCG01000006">
    <property type="protein sequence ID" value="SDH06174.1"/>
    <property type="molecule type" value="Genomic_DNA"/>
</dbReference>
<protein>
    <recommendedName>
        <fullName evidence="2">Phosphopantetheine adenylyltransferase</fullName>
        <ecNumber evidence="1">2.7.7.3</ecNumber>
    </recommendedName>
</protein>
<keyword evidence="3" id="KW-0963">Cytoplasm</keyword>
<keyword evidence="8" id="KW-0808">Transferase</keyword>
<sequence>MKIAEQTARLTKIGVDKIVLDRYREPHRFYHTLEHLDDVWQQLENRGYSDNDVLLLATIFHDIIYDPRSGTNEEDSARYFNETFTGDGALKALVTDIILDTKHHKPGSALSEIFSAADLNILKQPFDKLLIYEQQIFKEFQFVDHKIYKEKRVEVLTSLQQSVDNPALDYLIAHVENFKPRIAVYPGSFNPFHKGHYNILQKAERIFDKVIIARGVNPGKDKATYELPEILRYRQTETYEGLLTEFVDGLGYDVTIIRGLRNGSDLQYELNQYRYLQELGGKNISVTAIFCDMEFEHISSTGIRQLEKYGKAGEYLLF</sequence>
<evidence type="ECO:0000256" key="1">
    <source>
        <dbReference type="ARBA" id="ARBA00012392"/>
    </source>
</evidence>
<dbReference type="Gene3D" id="3.40.50.620">
    <property type="entry name" value="HUPs"/>
    <property type="match status" value="1"/>
</dbReference>
<keyword evidence="5" id="KW-0173">Coenzyme A biosynthesis</keyword>
<dbReference type="InterPro" id="IPR001980">
    <property type="entry name" value="PPAT"/>
</dbReference>
<dbReference type="EC" id="2.7.7.3" evidence="1"/>
<dbReference type="NCBIfam" id="TIGR00125">
    <property type="entry name" value="cyt_tran_rel"/>
    <property type="match status" value="1"/>
</dbReference>
<evidence type="ECO:0000313" key="8">
    <source>
        <dbReference type="EMBL" id="SDH06174.1"/>
    </source>
</evidence>
<organism evidence="8 9">
    <name type="scientific">Mucilaginibacter gossypii</name>
    <dbReference type="NCBI Taxonomy" id="551996"/>
    <lineage>
        <taxon>Bacteria</taxon>
        <taxon>Pseudomonadati</taxon>
        <taxon>Bacteroidota</taxon>
        <taxon>Sphingobacteriia</taxon>
        <taxon>Sphingobacteriales</taxon>
        <taxon>Sphingobacteriaceae</taxon>
        <taxon>Mucilaginibacter</taxon>
    </lineage>
</organism>
<dbReference type="InterPro" id="IPR004821">
    <property type="entry name" value="Cyt_trans-like"/>
</dbReference>
<reference evidence="9" key="1">
    <citation type="submission" date="2016-10" db="EMBL/GenBank/DDBJ databases">
        <authorList>
            <person name="Varghese N."/>
            <person name="Submissions S."/>
        </authorList>
    </citation>
    <scope>NUCLEOTIDE SEQUENCE [LARGE SCALE GENOMIC DNA]</scope>
    <source>
        <strain evidence="9">Gh-67</strain>
    </source>
</reference>
<dbReference type="PANTHER" id="PTHR21174">
    <property type="match status" value="1"/>
</dbReference>
<gene>
    <name evidence="8" type="ORF">SAMN05192573_106206</name>
</gene>
<evidence type="ECO:0000259" key="7">
    <source>
        <dbReference type="Pfam" id="PF01467"/>
    </source>
</evidence>
<dbReference type="Gene3D" id="1.10.3210.10">
    <property type="entry name" value="Hypothetical protein af1432"/>
    <property type="match status" value="1"/>
</dbReference>
<dbReference type="SUPFAM" id="SSF52374">
    <property type="entry name" value="Nucleotidylyl transferase"/>
    <property type="match status" value="1"/>
</dbReference>
<evidence type="ECO:0000256" key="5">
    <source>
        <dbReference type="ARBA" id="ARBA00022993"/>
    </source>
</evidence>
<feature type="domain" description="Cytidyltransferase-like" evidence="7">
    <location>
        <begin position="184"/>
        <end position="305"/>
    </location>
</feature>
<evidence type="ECO:0000256" key="3">
    <source>
        <dbReference type="ARBA" id="ARBA00022490"/>
    </source>
</evidence>
<dbReference type="InterPro" id="IPR009218">
    <property type="entry name" value="HD_phosphohydro"/>
</dbReference>
<dbReference type="PANTHER" id="PTHR21174:SF0">
    <property type="entry name" value="HD PHOSPHOHYDROLASE FAMILY PROTEIN-RELATED"/>
    <property type="match status" value="1"/>
</dbReference>
<evidence type="ECO:0000313" key="9">
    <source>
        <dbReference type="Proteomes" id="UP000199705"/>
    </source>
</evidence>
<keyword evidence="9" id="KW-1185">Reference proteome</keyword>
<dbReference type="InterPro" id="IPR014729">
    <property type="entry name" value="Rossmann-like_a/b/a_fold"/>
</dbReference>
<dbReference type="RefSeq" id="WP_091168116.1">
    <property type="nucleotide sequence ID" value="NZ_FNCG01000006.1"/>
</dbReference>
<comment type="catalytic activity">
    <reaction evidence="6">
        <text>(R)-4'-phosphopantetheine + ATP + H(+) = 3'-dephospho-CoA + diphosphate</text>
        <dbReference type="Rhea" id="RHEA:19801"/>
        <dbReference type="ChEBI" id="CHEBI:15378"/>
        <dbReference type="ChEBI" id="CHEBI:30616"/>
        <dbReference type="ChEBI" id="CHEBI:33019"/>
        <dbReference type="ChEBI" id="CHEBI:57328"/>
        <dbReference type="ChEBI" id="CHEBI:61723"/>
        <dbReference type="EC" id="2.7.7.3"/>
    </reaction>
</comment>
<dbReference type="Proteomes" id="UP000199705">
    <property type="component" value="Unassembled WGS sequence"/>
</dbReference>
<dbReference type="AlphaFoldDB" id="A0A1G7ZBW5"/>
<keyword evidence="4" id="KW-0460">Magnesium</keyword>
<evidence type="ECO:0000256" key="6">
    <source>
        <dbReference type="ARBA" id="ARBA00029346"/>
    </source>
</evidence>
<dbReference type="GO" id="GO:0015937">
    <property type="term" value="P:coenzyme A biosynthetic process"/>
    <property type="evidence" value="ECO:0007669"/>
    <property type="project" value="UniProtKB-KW"/>
</dbReference>
<dbReference type="GO" id="GO:0004595">
    <property type="term" value="F:pantetheine-phosphate adenylyltransferase activity"/>
    <property type="evidence" value="ECO:0007669"/>
    <property type="project" value="UniProtKB-EC"/>
</dbReference>
<proteinExistence type="predicted"/>
<dbReference type="Pfam" id="PF01467">
    <property type="entry name" value="CTP_transf_like"/>
    <property type="match status" value="1"/>
</dbReference>
<evidence type="ECO:0000256" key="4">
    <source>
        <dbReference type="ARBA" id="ARBA00022842"/>
    </source>
</evidence>
<name>A0A1G7ZBW5_9SPHI</name>
<keyword evidence="8" id="KW-0548">Nucleotidyltransferase</keyword>
<dbReference type="SUPFAM" id="SSF109604">
    <property type="entry name" value="HD-domain/PDEase-like"/>
    <property type="match status" value="1"/>
</dbReference>
<accession>A0A1G7ZBW5</accession>
<dbReference type="PRINTS" id="PR01020">
    <property type="entry name" value="LPSBIOSNTHSS"/>
</dbReference>
<evidence type="ECO:0000256" key="2">
    <source>
        <dbReference type="ARBA" id="ARBA00013868"/>
    </source>
</evidence>